<keyword evidence="3 4" id="KW-0964">Secreted</keyword>
<keyword evidence="4" id="KW-0732">Signal</keyword>
<dbReference type="PROSITE" id="PS51257">
    <property type="entry name" value="PROKAR_LIPOPROTEIN"/>
    <property type="match status" value="1"/>
</dbReference>
<comment type="similarity">
    <text evidence="1 4">Belongs to the plant dirigent protein family.</text>
</comment>
<evidence type="ECO:0000256" key="3">
    <source>
        <dbReference type="ARBA" id="ARBA00022525"/>
    </source>
</evidence>
<comment type="caution">
    <text evidence="5">The sequence shown here is derived from an EMBL/GenBank/DDBJ whole genome shotgun (WGS) entry which is preliminary data.</text>
</comment>
<evidence type="ECO:0000313" key="5">
    <source>
        <dbReference type="EMBL" id="KAH7278232.1"/>
    </source>
</evidence>
<dbReference type="Proteomes" id="UP000825935">
    <property type="component" value="Chromosome 38"/>
</dbReference>
<evidence type="ECO:0000256" key="1">
    <source>
        <dbReference type="ARBA" id="ARBA00010746"/>
    </source>
</evidence>
<name>A0A8T2Q2X6_CERRI</name>
<reference evidence="5" key="1">
    <citation type="submission" date="2021-08" db="EMBL/GenBank/DDBJ databases">
        <title>WGS assembly of Ceratopteris richardii.</title>
        <authorList>
            <person name="Marchant D.B."/>
            <person name="Chen G."/>
            <person name="Jenkins J."/>
            <person name="Shu S."/>
            <person name="Leebens-Mack J."/>
            <person name="Grimwood J."/>
            <person name="Schmutz J."/>
            <person name="Soltis P."/>
            <person name="Soltis D."/>
            <person name="Chen Z.-H."/>
        </authorList>
    </citation>
    <scope>NUCLEOTIDE SEQUENCE</scope>
    <source>
        <strain evidence="5">Whitten #5841</strain>
        <tissue evidence="5">Leaf</tissue>
    </source>
</reference>
<dbReference type="InterPro" id="IPR004265">
    <property type="entry name" value="Dirigent"/>
</dbReference>
<sequence length="193" mass="21081">MGPRNNRVLCVALFVALAACIAVWGTPAQGASSHVKKLPCGPSKFLFYLHNTVYNPVVNNTNYFNSIYGRAPNISFPNPFSFGVMNTFEDPLTAGPSNTSKSLGKAQGFYVLNSFTEFTLFHLFTANITEGDFKGTVDIFGQVREVDPVRYLTVIGGTGTFLGARGLASCTLVDIDHTPPAKWTLSFDLDLYY</sequence>
<gene>
    <name evidence="5" type="ORF">KP509_38G031700</name>
</gene>
<protein>
    <recommendedName>
        <fullName evidence="4">Dirigent protein</fullName>
    </recommendedName>
</protein>
<feature type="signal peptide" evidence="4">
    <location>
        <begin position="1"/>
        <end position="25"/>
    </location>
</feature>
<dbReference type="EMBL" id="CM035443">
    <property type="protein sequence ID" value="KAH7278232.1"/>
    <property type="molecule type" value="Genomic_DNA"/>
</dbReference>
<dbReference type="AlphaFoldDB" id="A0A8T2Q2X6"/>
<comment type="function">
    <text evidence="4">Dirigent proteins impart stereoselectivity on the phenoxy radical-coupling reaction, yielding optically active lignans from two molecules of coniferyl alcohol in the biosynthesis of lignans, flavonolignans, and alkaloids and thus plays a central role in plant secondary metabolism.</text>
</comment>
<evidence type="ECO:0000313" key="6">
    <source>
        <dbReference type="Proteomes" id="UP000825935"/>
    </source>
</evidence>
<evidence type="ECO:0000256" key="2">
    <source>
        <dbReference type="ARBA" id="ARBA00011738"/>
    </source>
</evidence>
<dbReference type="Gene3D" id="2.40.480.10">
    <property type="entry name" value="Allene oxide cyclase-like"/>
    <property type="match status" value="1"/>
</dbReference>
<proteinExistence type="inferred from homology"/>
<dbReference type="OrthoDB" id="1859279at2759"/>
<comment type="subcellular location">
    <subcellularLocation>
        <location evidence="4">Secreted</location>
        <location evidence="4">Extracellular space</location>
        <location evidence="4">Apoplast</location>
    </subcellularLocation>
</comment>
<dbReference type="PANTHER" id="PTHR21495">
    <property type="entry name" value="NUCLEOPORIN-RELATED"/>
    <property type="match status" value="1"/>
</dbReference>
<dbReference type="GO" id="GO:0048046">
    <property type="term" value="C:apoplast"/>
    <property type="evidence" value="ECO:0007669"/>
    <property type="project" value="UniProtKB-SubCell"/>
</dbReference>
<dbReference type="GO" id="GO:0009699">
    <property type="term" value="P:phenylpropanoid biosynthetic process"/>
    <property type="evidence" value="ECO:0007669"/>
    <property type="project" value="UniProtKB-ARBA"/>
</dbReference>
<keyword evidence="4" id="KW-0052">Apoplast</keyword>
<feature type="chain" id="PRO_5035965127" description="Dirigent protein" evidence="4">
    <location>
        <begin position="26"/>
        <end position="193"/>
    </location>
</feature>
<dbReference type="InterPro" id="IPR044859">
    <property type="entry name" value="Allene_oxi_cyc_Dirigent"/>
</dbReference>
<comment type="subunit">
    <text evidence="2 4">Homodimer.</text>
</comment>
<organism evidence="5 6">
    <name type="scientific">Ceratopteris richardii</name>
    <name type="common">Triangle waterfern</name>
    <dbReference type="NCBI Taxonomy" id="49495"/>
    <lineage>
        <taxon>Eukaryota</taxon>
        <taxon>Viridiplantae</taxon>
        <taxon>Streptophyta</taxon>
        <taxon>Embryophyta</taxon>
        <taxon>Tracheophyta</taxon>
        <taxon>Polypodiopsida</taxon>
        <taxon>Polypodiidae</taxon>
        <taxon>Polypodiales</taxon>
        <taxon>Pteridineae</taxon>
        <taxon>Pteridaceae</taxon>
        <taxon>Parkerioideae</taxon>
        <taxon>Ceratopteris</taxon>
    </lineage>
</organism>
<accession>A0A8T2Q2X6</accession>
<dbReference type="Pfam" id="PF03018">
    <property type="entry name" value="Dirigent"/>
    <property type="match status" value="1"/>
</dbReference>
<keyword evidence="6" id="KW-1185">Reference proteome</keyword>
<evidence type="ECO:0000256" key="4">
    <source>
        <dbReference type="RuleBase" id="RU363099"/>
    </source>
</evidence>